<dbReference type="EMBL" id="BAABFV010000001">
    <property type="protein sequence ID" value="GAA4354393.1"/>
    <property type="molecule type" value="Genomic_DNA"/>
</dbReference>
<gene>
    <name evidence="3" type="ORF">GCM10023151_00390</name>
</gene>
<dbReference type="RefSeq" id="WP_345291188.1">
    <property type="nucleotide sequence ID" value="NZ_BAABFV010000001.1"/>
</dbReference>
<evidence type="ECO:0000313" key="3">
    <source>
        <dbReference type="EMBL" id="GAA4354393.1"/>
    </source>
</evidence>
<name>A0ABP8I9U6_9GAMM</name>
<protein>
    <submittedName>
        <fullName evidence="3">ACT domain-containing protein</fullName>
    </submittedName>
</protein>
<accession>A0ABP8I9U6</accession>
<proteinExistence type="predicted"/>
<dbReference type="InterPro" id="IPR018717">
    <property type="entry name" value="DUF2241"/>
</dbReference>
<organism evidence="3 4">
    <name type="scientific">Kangiella marina</name>
    <dbReference type="NCBI Taxonomy" id="1079178"/>
    <lineage>
        <taxon>Bacteria</taxon>
        <taxon>Pseudomonadati</taxon>
        <taxon>Pseudomonadota</taxon>
        <taxon>Gammaproteobacteria</taxon>
        <taxon>Kangiellales</taxon>
        <taxon>Kangiellaceae</taxon>
        <taxon>Kangiella</taxon>
    </lineage>
</organism>
<dbReference type="PANTHER" id="PTHR39199:SF1">
    <property type="entry name" value="BLR5128 PROTEIN"/>
    <property type="match status" value="1"/>
</dbReference>
<evidence type="ECO:0000259" key="2">
    <source>
        <dbReference type="Pfam" id="PF13840"/>
    </source>
</evidence>
<dbReference type="SUPFAM" id="SSF55021">
    <property type="entry name" value="ACT-like"/>
    <property type="match status" value="2"/>
</dbReference>
<feature type="domain" description="DUF2241" evidence="1">
    <location>
        <begin position="3"/>
        <end position="66"/>
    </location>
</feature>
<sequence length="127" mass="13640">MAITDLSRLLSELNPVMDEQDYVFCTVTELPVGINPIATFHEEEGLSLVCFKAQAQAANINFQGTFKKITLTVYSSLEAVGLTAAVSNVLAKAGISANMVAAYHHDHVFVPSEQAEEALILIKGLSS</sequence>
<keyword evidence="4" id="KW-1185">Reference proteome</keyword>
<dbReference type="InterPro" id="IPR045865">
    <property type="entry name" value="ACT-like_dom_sf"/>
</dbReference>
<reference evidence="4" key="1">
    <citation type="journal article" date="2019" name="Int. J. Syst. Evol. Microbiol.">
        <title>The Global Catalogue of Microorganisms (GCM) 10K type strain sequencing project: providing services to taxonomists for standard genome sequencing and annotation.</title>
        <authorList>
            <consortium name="The Broad Institute Genomics Platform"/>
            <consortium name="The Broad Institute Genome Sequencing Center for Infectious Disease"/>
            <person name="Wu L."/>
            <person name="Ma J."/>
        </authorList>
    </citation>
    <scope>NUCLEOTIDE SEQUENCE [LARGE SCALE GENOMIC DNA]</scope>
    <source>
        <strain evidence="4">JCM 17728</strain>
    </source>
</reference>
<comment type="caution">
    <text evidence="3">The sequence shown here is derived from an EMBL/GenBank/DDBJ whole genome shotgun (WGS) entry which is preliminary data.</text>
</comment>
<evidence type="ECO:0000259" key="1">
    <source>
        <dbReference type="Pfam" id="PF10000"/>
    </source>
</evidence>
<dbReference type="Pfam" id="PF13840">
    <property type="entry name" value="ACT_7"/>
    <property type="match status" value="1"/>
</dbReference>
<dbReference type="PANTHER" id="PTHR39199">
    <property type="entry name" value="BLR5128 PROTEIN"/>
    <property type="match status" value="1"/>
</dbReference>
<dbReference type="Gene3D" id="3.30.2130.10">
    <property type="entry name" value="VC0802-like"/>
    <property type="match status" value="1"/>
</dbReference>
<dbReference type="Pfam" id="PF10000">
    <property type="entry name" value="ACT_3"/>
    <property type="match status" value="1"/>
</dbReference>
<dbReference type="Proteomes" id="UP001501011">
    <property type="component" value="Unassembled WGS sequence"/>
</dbReference>
<feature type="domain" description="CASTOR ACT" evidence="2">
    <location>
        <begin position="69"/>
        <end position="119"/>
    </location>
</feature>
<dbReference type="InterPro" id="IPR027795">
    <property type="entry name" value="CASTOR_ACT_dom"/>
</dbReference>
<evidence type="ECO:0000313" key="4">
    <source>
        <dbReference type="Proteomes" id="UP001501011"/>
    </source>
</evidence>